<dbReference type="RefSeq" id="WP_171081077.1">
    <property type="nucleotide sequence ID" value="NZ_JABAIV010000001.1"/>
</dbReference>
<evidence type="ECO:0000256" key="1">
    <source>
        <dbReference type="SAM" id="MobiDB-lite"/>
    </source>
</evidence>
<feature type="region of interest" description="Disordered" evidence="1">
    <location>
        <begin position="254"/>
        <end position="273"/>
    </location>
</feature>
<dbReference type="InterPro" id="IPR011009">
    <property type="entry name" value="Kinase-like_dom_sf"/>
</dbReference>
<organism evidence="3 4">
    <name type="scientific">Telluria aromaticivorans</name>
    <dbReference type="NCBI Taxonomy" id="2725995"/>
    <lineage>
        <taxon>Bacteria</taxon>
        <taxon>Pseudomonadati</taxon>
        <taxon>Pseudomonadota</taxon>
        <taxon>Betaproteobacteria</taxon>
        <taxon>Burkholderiales</taxon>
        <taxon>Oxalobacteraceae</taxon>
        <taxon>Telluria group</taxon>
        <taxon>Telluria</taxon>
    </lineage>
</organism>
<evidence type="ECO:0000313" key="4">
    <source>
        <dbReference type="Proteomes" id="UP000533905"/>
    </source>
</evidence>
<dbReference type="SUPFAM" id="SSF56112">
    <property type="entry name" value="Protein kinase-like (PK-like)"/>
    <property type="match status" value="1"/>
</dbReference>
<keyword evidence="2" id="KW-1133">Transmembrane helix</keyword>
<gene>
    <name evidence="3" type="ORF">HGB41_03440</name>
</gene>
<comment type="caution">
    <text evidence="3">The sequence shown here is derived from an EMBL/GenBank/DDBJ whole genome shotgun (WGS) entry which is preliminary data.</text>
</comment>
<dbReference type="Proteomes" id="UP000533905">
    <property type="component" value="Unassembled WGS sequence"/>
</dbReference>
<dbReference type="EMBL" id="JABAIV010000001">
    <property type="protein sequence ID" value="NNG22057.1"/>
    <property type="molecule type" value="Genomic_DNA"/>
</dbReference>
<evidence type="ECO:0000313" key="3">
    <source>
        <dbReference type="EMBL" id="NNG22057.1"/>
    </source>
</evidence>
<dbReference type="AlphaFoldDB" id="A0A7Y2JW05"/>
<dbReference type="Gene3D" id="1.10.510.10">
    <property type="entry name" value="Transferase(Phosphotransferase) domain 1"/>
    <property type="match status" value="1"/>
</dbReference>
<evidence type="ECO:0008006" key="5">
    <source>
        <dbReference type="Google" id="ProtNLM"/>
    </source>
</evidence>
<reference evidence="3 4" key="1">
    <citation type="submission" date="2020-04" db="EMBL/GenBank/DDBJ databases">
        <title>Massilia sp. nov., a cold adapted bacteria isolated from Arctic soil.</title>
        <authorList>
            <person name="Son J."/>
            <person name="Ka J.-O."/>
        </authorList>
    </citation>
    <scope>NUCLEOTIDE SEQUENCE [LARGE SCALE GENOMIC DNA]</scope>
    <source>
        <strain evidence="3 4">ML15P13</strain>
    </source>
</reference>
<evidence type="ECO:0000256" key="2">
    <source>
        <dbReference type="SAM" id="Phobius"/>
    </source>
</evidence>
<name>A0A7Y2JW05_9BURK</name>
<keyword evidence="4" id="KW-1185">Reference proteome</keyword>
<proteinExistence type="predicted"/>
<keyword evidence="2" id="KW-0812">Transmembrane</keyword>
<protein>
    <recommendedName>
        <fullName evidence="5">PEGA domain-containing protein</fullName>
    </recommendedName>
</protein>
<accession>A0A7Y2JW05</accession>
<feature type="transmembrane region" description="Helical" evidence="2">
    <location>
        <begin position="200"/>
        <end position="221"/>
    </location>
</feature>
<keyword evidence="2" id="KW-0472">Membrane</keyword>
<sequence length="384" mass="40710">MMTSTPVTKQQQTEGRTVREVVEFNQELVNEVWCRRVFRQVLQSVELQYAMQMPHRPISPDTVLILDSGDPMLLPVPESDAPWSEAGDMHDLAAVVHYAISRENPPAAPLLGRAPGEYGDSFLAAVDRCLSPDPQQRPQTIEQLRNLLGIVPLGPAVPGQSFEAFQAASAKPVVAATAEPEPAFPEKPAAATERGRLQRWLMLVAAATVLLAALGALFALLHQADSRDTVNLALPADEAPVQVAPATPIPPAPAPAAVGAAPGSTPLPDASLPLPLEPGQVQPPTAPPPAIVTLPPDTQAARQRQAAAAAAGGTYKLLIKPWGSIEVNGAHIGVSPPLKRLHLAPGQHTIRIANPNFREHLVTVNAVKGGSSVIELDFTEEDTE</sequence>